<reference evidence="2 3" key="1">
    <citation type="journal article" date="2019" name="Int. J. Syst. Evol. Microbiol.">
        <title>The Global Catalogue of Microorganisms (GCM) 10K type strain sequencing project: providing services to taxonomists for standard genome sequencing and annotation.</title>
        <authorList>
            <consortium name="The Broad Institute Genomics Platform"/>
            <consortium name="The Broad Institute Genome Sequencing Center for Infectious Disease"/>
            <person name="Wu L."/>
            <person name="Ma J."/>
        </authorList>
    </citation>
    <scope>NUCLEOTIDE SEQUENCE [LARGE SCALE GENOMIC DNA]</scope>
    <source>
        <strain evidence="2 3">JCM 16328</strain>
    </source>
</reference>
<feature type="region of interest" description="Disordered" evidence="1">
    <location>
        <begin position="1"/>
        <end position="72"/>
    </location>
</feature>
<evidence type="ECO:0000256" key="1">
    <source>
        <dbReference type="SAM" id="MobiDB-lite"/>
    </source>
</evidence>
<dbReference type="EMBL" id="BAAADV010000007">
    <property type="protein sequence ID" value="GAA0680052.1"/>
    <property type="molecule type" value="Genomic_DNA"/>
</dbReference>
<protein>
    <submittedName>
        <fullName evidence="2">Uncharacterized protein</fullName>
    </submittedName>
</protein>
<comment type="caution">
    <text evidence="2">The sequence shown here is derived from an EMBL/GenBank/DDBJ whole genome shotgun (WGS) entry which is preliminary data.</text>
</comment>
<dbReference type="AlphaFoldDB" id="A0AAV3TDP3"/>
<keyword evidence="3" id="KW-1185">Reference proteome</keyword>
<dbReference type="InterPro" id="IPR055535">
    <property type="entry name" value="DUF7111"/>
</dbReference>
<evidence type="ECO:0000313" key="2">
    <source>
        <dbReference type="EMBL" id="GAA0680052.1"/>
    </source>
</evidence>
<feature type="compositionally biased region" description="Basic and acidic residues" evidence="1">
    <location>
        <begin position="28"/>
        <end position="39"/>
    </location>
</feature>
<name>A0AAV3TDP3_9EURY</name>
<sequence>MRERRRAAASKLALRAPNRGNRYPSTNRKTDSYDYRDFQRPSMTDADDAAAGAADAGDDADAKPDKDAEDAAEANGIAARYHVADGERVLAFDRDGRTAAVAQNVEGYAMLKVRPTPAGDELERYYGFDMALDHAAELLGVAPNALPVPDAAADMGM</sequence>
<gene>
    <name evidence="2" type="ORF">GCM10009020_30970</name>
</gene>
<organism evidence="2 3">
    <name type="scientific">Natronoarchaeum mannanilyticum</name>
    <dbReference type="NCBI Taxonomy" id="926360"/>
    <lineage>
        <taxon>Archaea</taxon>
        <taxon>Methanobacteriati</taxon>
        <taxon>Methanobacteriota</taxon>
        <taxon>Stenosarchaea group</taxon>
        <taxon>Halobacteria</taxon>
        <taxon>Halobacteriales</taxon>
        <taxon>Natronoarchaeaceae</taxon>
    </lineage>
</organism>
<proteinExistence type="predicted"/>
<dbReference type="Proteomes" id="UP001500420">
    <property type="component" value="Unassembled WGS sequence"/>
</dbReference>
<dbReference type="Pfam" id="PF23423">
    <property type="entry name" value="DUF7111"/>
    <property type="match status" value="1"/>
</dbReference>
<accession>A0AAV3TDP3</accession>
<evidence type="ECO:0000313" key="3">
    <source>
        <dbReference type="Proteomes" id="UP001500420"/>
    </source>
</evidence>